<evidence type="ECO:0000313" key="2">
    <source>
        <dbReference type="EMBL" id="SUX45139.1"/>
    </source>
</evidence>
<proteinExistence type="predicted"/>
<organism evidence="2 4">
    <name type="scientific">Chryseobacterium indoltheticum</name>
    <dbReference type="NCBI Taxonomy" id="254"/>
    <lineage>
        <taxon>Bacteria</taxon>
        <taxon>Pseudomonadati</taxon>
        <taxon>Bacteroidota</taxon>
        <taxon>Flavobacteriia</taxon>
        <taxon>Flavobacteriales</taxon>
        <taxon>Weeksellaceae</taxon>
        <taxon>Chryseobacterium group</taxon>
        <taxon>Chryseobacterium</taxon>
    </lineage>
</organism>
<evidence type="ECO:0000313" key="1">
    <source>
        <dbReference type="EMBL" id="SIQ02111.1"/>
    </source>
</evidence>
<gene>
    <name evidence="2" type="ORF">NCTC13560_02908</name>
    <name evidence="1" type="ORF">SAMN05421682_10240</name>
</gene>
<sequence>MKNIALLFTALSTAVACTKSETQYYNQENKRQTVNNRQSDTIKTLTETSDTIQMGAEKVDLKTDNE</sequence>
<dbReference type="Proteomes" id="UP000255231">
    <property type="component" value="Unassembled WGS sequence"/>
</dbReference>
<reference evidence="2 4" key="2">
    <citation type="submission" date="2018-06" db="EMBL/GenBank/DDBJ databases">
        <authorList>
            <consortium name="Pathogen Informatics"/>
            <person name="Doyle S."/>
        </authorList>
    </citation>
    <scope>NUCLEOTIDE SEQUENCE [LARGE SCALE GENOMIC DNA]</scope>
    <source>
        <strain evidence="2 4">NCTC13560</strain>
    </source>
</reference>
<evidence type="ECO:0000313" key="3">
    <source>
        <dbReference type="Proteomes" id="UP000185725"/>
    </source>
</evidence>
<dbReference type="PROSITE" id="PS51257">
    <property type="entry name" value="PROKAR_LIPOPROTEIN"/>
    <property type="match status" value="1"/>
</dbReference>
<name>A0A381FF10_9FLAO</name>
<evidence type="ECO:0008006" key="5">
    <source>
        <dbReference type="Google" id="ProtNLM"/>
    </source>
</evidence>
<dbReference type="KEGG" id="cil:EG358_11345"/>
<dbReference type="EMBL" id="FTMF01000002">
    <property type="protein sequence ID" value="SIQ02111.1"/>
    <property type="molecule type" value="Genomic_DNA"/>
</dbReference>
<protein>
    <recommendedName>
        <fullName evidence="5">Lipoprotein</fullName>
    </recommendedName>
</protein>
<dbReference type="RefSeq" id="WP_076558115.1">
    <property type="nucleotide sequence ID" value="NZ_CP033929.1"/>
</dbReference>
<evidence type="ECO:0000313" key="4">
    <source>
        <dbReference type="Proteomes" id="UP000255231"/>
    </source>
</evidence>
<dbReference type="GeneID" id="303674298"/>
<dbReference type="Proteomes" id="UP000185725">
    <property type="component" value="Unassembled WGS sequence"/>
</dbReference>
<reference evidence="1 3" key="1">
    <citation type="submission" date="2017-01" db="EMBL/GenBank/DDBJ databases">
        <authorList>
            <person name="Varghese N."/>
            <person name="Submissions S."/>
        </authorList>
    </citation>
    <scope>NUCLEOTIDE SEQUENCE [LARGE SCALE GENOMIC DNA]</scope>
    <source>
        <strain evidence="1 3">ATCC 27950</strain>
    </source>
</reference>
<dbReference type="AlphaFoldDB" id="A0A381FF10"/>
<accession>A0A381FF10</accession>
<dbReference type="OrthoDB" id="1273586at2"/>
<dbReference type="EMBL" id="UFVS01000001">
    <property type="protein sequence ID" value="SUX45139.1"/>
    <property type="molecule type" value="Genomic_DNA"/>
</dbReference>
<keyword evidence="3" id="KW-1185">Reference proteome</keyword>